<dbReference type="GO" id="GO:0016491">
    <property type="term" value="F:oxidoreductase activity"/>
    <property type="evidence" value="ECO:0007669"/>
    <property type="project" value="InterPro"/>
</dbReference>
<accession>A0AA41X246</accession>
<dbReference type="Pfam" id="PF08240">
    <property type="entry name" value="ADH_N"/>
    <property type="match status" value="1"/>
</dbReference>
<dbReference type="CDD" id="cd08241">
    <property type="entry name" value="QOR1"/>
    <property type="match status" value="1"/>
</dbReference>
<dbReference type="Gene3D" id="3.90.180.10">
    <property type="entry name" value="Medium-chain alcohol dehydrogenases, catalytic domain"/>
    <property type="match status" value="1"/>
</dbReference>
<dbReference type="RefSeq" id="WP_254099181.1">
    <property type="nucleotide sequence ID" value="NZ_JANATA010000004.1"/>
</dbReference>
<dbReference type="SUPFAM" id="SSF50129">
    <property type="entry name" value="GroES-like"/>
    <property type="match status" value="1"/>
</dbReference>
<feature type="domain" description="Enoyl reductase (ER)" evidence="1">
    <location>
        <begin position="10"/>
        <end position="322"/>
    </location>
</feature>
<dbReference type="PROSITE" id="PS01162">
    <property type="entry name" value="QOR_ZETA_CRYSTAL"/>
    <property type="match status" value="1"/>
</dbReference>
<dbReference type="InterPro" id="IPR002364">
    <property type="entry name" value="Quin_OxRdtase/zeta-crystal_CS"/>
</dbReference>
<dbReference type="AlphaFoldDB" id="A0AA41X246"/>
<dbReference type="SUPFAM" id="SSF51735">
    <property type="entry name" value="NAD(P)-binding Rossmann-fold domains"/>
    <property type="match status" value="1"/>
</dbReference>
<evidence type="ECO:0000313" key="2">
    <source>
        <dbReference type="EMBL" id="MCP3428083.1"/>
    </source>
</evidence>
<dbReference type="SMART" id="SM00829">
    <property type="entry name" value="PKS_ER"/>
    <property type="match status" value="1"/>
</dbReference>
<dbReference type="PANTHER" id="PTHR43677">
    <property type="entry name" value="SHORT-CHAIN DEHYDROGENASE/REDUCTASE"/>
    <property type="match status" value="1"/>
</dbReference>
<dbReference type="Proteomes" id="UP001165413">
    <property type="component" value="Unassembled WGS sequence"/>
</dbReference>
<dbReference type="InterPro" id="IPR036291">
    <property type="entry name" value="NAD(P)-bd_dom_sf"/>
</dbReference>
<keyword evidence="3" id="KW-1185">Reference proteome</keyword>
<name>A0AA41X246_9ALTE</name>
<dbReference type="InterPro" id="IPR013154">
    <property type="entry name" value="ADH-like_N"/>
</dbReference>
<protein>
    <submittedName>
        <fullName evidence="2">NADPH:quinone oxidoreductase family protein</fullName>
    </submittedName>
</protein>
<evidence type="ECO:0000313" key="3">
    <source>
        <dbReference type="Proteomes" id="UP001165413"/>
    </source>
</evidence>
<dbReference type="GO" id="GO:0008270">
    <property type="term" value="F:zinc ion binding"/>
    <property type="evidence" value="ECO:0007669"/>
    <property type="project" value="InterPro"/>
</dbReference>
<dbReference type="InterPro" id="IPR011032">
    <property type="entry name" value="GroES-like_sf"/>
</dbReference>
<sequence>MQALTCQEFAPIDAHSVESVAIPVAKPHEVLIKIEAAGVNFPDGLLVQGLYQMRPAFPFTPGAEVCGTVVEVGVEVKHLQPGAKVIGWCMLGGYAEYVAVPSNLVMPIPDTFDAQQAAALMTAHATAHHALKQRGQCQAGDIVLVTGAAGGTGTAAVQIAKQMGATVIAACSTDEKCEFAKAQGADHTINTSTQSIKEQAKAITHGQGVDIVYECVGGDIFNQCVSALGFGGRLLVIGFAGGEIPKFSVNLALVKSIAIVGVYWGSFTQHDYSSFQENMAELMGWFAQGTIQVHIDRVFTLQDANAALSYVASRQVKGKVVLVPK</sequence>
<dbReference type="InterPro" id="IPR013149">
    <property type="entry name" value="ADH-like_C"/>
</dbReference>
<gene>
    <name evidence="2" type="ORF">NLF92_03870</name>
</gene>
<dbReference type="Gene3D" id="3.40.50.720">
    <property type="entry name" value="NAD(P)-binding Rossmann-like Domain"/>
    <property type="match status" value="1"/>
</dbReference>
<comment type="caution">
    <text evidence="2">The sequence shown here is derived from an EMBL/GenBank/DDBJ whole genome shotgun (WGS) entry which is preliminary data.</text>
</comment>
<dbReference type="PANTHER" id="PTHR43677:SF4">
    <property type="entry name" value="QUINONE OXIDOREDUCTASE-LIKE PROTEIN 2"/>
    <property type="match status" value="1"/>
</dbReference>
<organism evidence="2 3">
    <name type="scientific">Opacimonas viscosa</name>
    <dbReference type="NCBI Taxonomy" id="2961944"/>
    <lineage>
        <taxon>Bacteria</taxon>
        <taxon>Pseudomonadati</taxon>
        <taxon>Pseudomonadota</taxon>
        <taxon>Gammaproteobacteria</taxon>
        <taxon>Alteromonadales</taxon>
        <taxon>Alteromonadaceae</taxon>
        <taxon>Opacimonas</taxon>
    </lineage>
</organism>
<evidence type="ECO:0000259" key="1">
    <source>
        <dbReference type="SMART" id="SM00829"/>
    </source>
</evidence>
<dbReference type="InterPro" id="IPR020843">
    <property type="entry name" value="ER"/>
</dbReference>
<dbReference type="Pfam" id="PF00107">
    <property type="entry name" value="ADH_zinc_N"/>
    <property type="match status" value="1"/>
</dbReference>
<dbReference type="InterPro" id="IPR051397">
    <property type="entry name" value="Zn-ADH-like_protein"/>
</dbReference>
<reference evidence="2" key="1">
    <citation type="submission" date="2022-07" db="EMBL/GenBank/DDBJ databases">
        <title>Characterization of the Novel Bacterium Alteromonas immobilis LMIT006 and Alteromonas gregis LMIT007.</title>
        <authorList>
            <person name="Lin X."/>
        </authorList>
    </citation>
    <scope>NUCLEOTIDE SEQUENCE</scope>
    <source>
        <strain evidence="2">LMIT007</strain>
    </source>
</reference>
<proteinExistence type="predicted"/>
<dbReference type="EMBL" id="JANATA010000004">
    <property type="protein sequence ID" value="MCP3428083.1"/>
    <property type="molecule type" value="Genomic_DNA"/>
</dbReference>